<dbReference type="Gene3D" id="1.10.1200.10">
    <property type="entry name" value="ACP-like"/>
    <property type="match status" value="1"/>
</dbReference>
<protein>
    <submittedName>
        <fullName evidence="4">Acyl carrier protein</fullName>
    </submittedName>
</protein>
<sequence length="86" mass="9477">MTDRTRVPEDGLDLDGTPAEILQAVWADALGVAEVDPDAGFFDLGATSEMILGVVRVLRRRWPRLRIVDVFSHPTVAQLAAFLDDE</sequence>
<dbReference type="GO" id="GO:0031177">
    <property type="term" value="F:phosphopantetheine binding"/>
    <property type="evidence" value="ECO:0007669"/>
    <property type="project" value="InterPro"/>
</dbReference>
<dbReference type="Proteomes" id="UP000674234">
    <property type="component" value="Unassembled WGS sequence"/>
</dbReference>
<keyword evidence="2" id="KW-0597">Phosphoprotein</keyword>
<dbReference type="InterPro" id="IPR020806">
    <property type="entry name" value="PKS_PP-bd"/>
</dbReference>
<dbReference type="AlphaFoldDB" id="A0A941ASA5"/>
<keyword evidence="1" id="KW-0596">Phosphopantetheine</keyword>
<dbReference type="InterPro" id="IPR009081">
    <property type="entry name" value="PP-bd_ACP"/>
</dbReference>
<reference evidence="4" key="1">
    <citation type="submission" date="2021-02" db="EMBL/GenBank/DDBJ databases">
        <title>Draft genome sequence of Microbispora sp. RL4-1S isolated from rice leaves in Thailand.</title>
        <authorList>
            <person name="Muangham S."/>
            <person name="Duangmal K."/>
        </authorList>
    </citation>
    <scope>NUCLEOTIDE SEQUENCE</scope>
    <source>
        <strain evidence="4">RL4-1S</strain>
    </source>
</reference>
<accession>A0A941ASA5</accession>
<dbReference type="InterPro" id="IPR036736">
    <property type="entry name" value="ACP-like_sf"/>
</dbReference>
<gene>
    <name evidence="4" type="ORF">JOL79_28815</name>
</gene>
<name>A0A941ASA5_9ACTN</name>
<evidence type="ECO:0000313" key="4">
    <source>
        <dbReference type="EMBL" id="MBP2707789.1"/>
    </source>
</evidence>
<evidence type="ECO:0000256" key="1">
    <source>
        <dbReference type="ARBA" id="ARBA00022450"/>
    </source>
</evidence>
<dbReference type="SUPFAM" id="SSF47336">
    <property type="entry name" value="ACP-like"/>
    <property type="match status" value="1"/>
</dbReference>
<evidence type="ECO:0000259" key="3">
    <source>
        <dbReference type="PROSITE" id="PS50075"/>
    </source>
</evidence>
<dbReference type="Pfam" id="PF00550">
    <property type="entry name" value="PP-binding"/>
    <property type="match status" value="1"/>
</dbReference>
<dbReference type="EMBL" id="JAFCNB010000023">
    <property type="protein sequence ID" value="MBP2707789.1"/>
    <property type="molecule type" value="Genomic_DNA"/>
</dbReference>
<dbReference type="RefSeq" id="WP_210159053.1">
    <property type="nucleotide sequence ID" value="NZ_JAFCNB010000023.1"/>
</dbReference>
<dbReference type="SMART" id="SM00823">
    <property type="entry name" value="PKS_PP"/>
    <property type="match status" value="1"/>
</dbReference>
<organism evidence="4 5">
    <name type="scientific">Microbispora oryzae</name>
    <dbReference type="NCBI Taxonomy" id="2806554"/>
    <lineage>
        <taxon>Bacteria</taxon>
        <taxon>Bacillati</taxon>
        <taxon>Actinomycetota</taxon>
        <taxon>Actinomycetes</taxon>
        <taxon>Streptosporangiales</taxon>
        <taxon>Streptosporangiaceae</taxon>
        <taxon>Microbispora</taxon>
    </lineage>
</organism>
<proteinExistence type="predicted"/>
<feature type="domain" description="Carrier" evidence="3">
    <location>
        <begin position="13"/>
        <end position="86"/>
    </location>
</feature>
<evidence type="ECO:0000313" key="5">
    <source>
        <dbReference type="Proteomes" id="UP000674234"/>
    </source>
</evidence>
<keyword evidence="5" id="KW-1185">Reference proteome</keyword>
<dbReference type="PROSITE" id="PS50075">
    <property type="entry name" value="CARRIER"/>
    <property type="match status" value="1"/>
</dbReference>
<comment type="caution">
    <text evidence="4">The sequence shown here is derived from an EMBL/GenBank/DDBJ whole genome shotgun (WGS) entry which is preliminary data.</text>
</comment>
<evidence type="ECO:0000256" key="2">
    <source>
        <dbReference type="ARBA" id="ARBA00022553"/>
    </source>
</evidence>